<dbReference type="InterPro" id="IPR003616">
    <property type="entry name" value="Post-SET_dom"/>
</dbReference>
<evidence type="ECO:0000256" key="4">
    <source>
        <dbReference type="ARBA" id="ARBA00022679"/>
    </source>
</evidence>
<feature type="compositionally biased region" description="Polar residues" evidence="8">
    <location>
        <begin position="463"/>
        <end position="472"/>
    </location>
</feature>
<dbReference type="GO" id="GO:0032259">
    <property type="term" value="P:methylation"/>
    <property type="evidence" value="ECO:0007669"/>
    <property type="project" value="UniProtKB-KW"/>
</dbReference>
<organism evidence="11 12">
    <name type="scientific">Mycena metata</name>
    <dbReference type="NCBI Taxonomy" id="1033252"/>
    <lineage>
        <taxon>Eukaryota</taxon>
        <taxon>Fungi</taxon>
        <taxon>Dikarya</taxon>
        <taxon>Basidiomycota</taxon>
        <taxon>Agaricomycotina</taxon>
        <taxon>Agaricomycetes</taxon>
        <taxon>Agaricomycetidae</taxon>
        <taxon>Agaricales</taxon>
        <taxon>Marasmiineae</taxon>
        <taxon>Mycenaceae</taxon>
        <taxon>Mycena</taxon>
    </lineage>
</organism>
<feature type="compositionally biased region" description="Low complexity" evidence="8">
    <location>
        <begin position="338"/>
        <end position="362"/>
    </location>
</feature>
<comment type="subcellular location">
    <subcellularLocation>
        <location evidence="1">Chromosome</location>
    </subcellularLocation>
</comment>
<keyword evidence="6" id="KW-0479">Metal-binding</keyword>
<feature type="domain" description="Post-SET" evidence="10">
    <location>
        <begin position="1222"/>
        <end position="1238"/>
    </location>
</feature>
<feature type="domain" description="SET" evidence="9">
    <location>
        <begin position="1072"/>
        <end position="1199"/>
    </location>
</feature>
<dbReference type="InterPro" id="IPR050973">
    <property type="entry name" value="H3K9_Histone-Lys_N-MTase"/>
</dbReference>
<feature type="compositionally biased region" description="Low complexity" evidence="8">
    <location>
        <begin position="279"/>
        <end position="294"/>
    </location>
</feature>
<keyword evidence="2" id="KW-0158">Chromosome</keyword>
<evidence type="ECO:0000256" key="8">
    <source>
        <dbReference type="SAM" id="MobiDB-lite"/>
    </source>
</evidence>
<dbReference type="InterPro" id="IPR007728">
    <property type="entry name" value="Pre-SET_dom"/>
</dbReference>
<feature type="region of interest" description="Disordered" evidence="8">
    <location>
        <begin position="900"/>
        <end position="921"/>
    </location>
</feature>
<feature type="compositionally biased region" description="Low complexity" evidence="8">
    <location>
        <begin position="248"/>
        <end position="267"/>
    </location>
</feature>
<evidence type="ECO:0000259" key="9">
    <source>
        <dbReference type="PROSITE" id="PS50280"/>
    </source>
</evidence>
<dbReference type="SUPFAM" id="SSF82199">
    <property type="entry name" value="SET domain"/>
    <property type="match status" value="1"/>
</dbReference>
<feature type="region of interest" description="Disordered" evidence="8">
    <location>
        <begin position="784"/>
        <end position="876"/>
    </location>
</feature>
<feature type="compositionally biased region" description="Acidic residues" evidence="8">
    <location>
        <begin position="696"/>
        <end position="717"/>
    </location>
</feature>
<evidence type="ECO:0000256" key="1">
    <source>
        <dbReference type="ARBA" id="ARBA00004286"/>
    </source>
</evidence>
<dbReference type="GO" id="GO:0042054">
    <property type="term" value="F:histone methyltransferase activity"/>
    <property type="evidence" value="ECO:0007669"/>
    <property type="project" value="InterPro"/>
</dbReference>
<evidence type="ECO:0000256" key="2">
    <source>
        <dbReference type="ARBA" id="ARBA00022454"/>
    </source>
</evidence>
<gene>
    <name evidence="11" type="ORF">B0H16DRAFT_1580746</name>
</gene>
<feature type="compositionally biased region" description="Low complexity" evidence="8">
    <location>
        <begin position="230"/>
        <end position="240"/>
    </location>
</feature>
<sequence length="1239" mass="135362">MPSHRKKSRPTRTQSTQSLGKQSKKTDPSAIWRASPTPPTPWDEEEEDQDFGIEIVGEEMGYEEQIKYEVKWKGWQRPDGTSTTWEGPDTISEPLPTQAWIDKRLAALPETTDVRLWGTTDIVNTRTRERRQGYARQTQQQLAAYQDETDGLMRRMEELREENSELLGRKGKGKQTQTQPVPLPRRSQPPNTQVQADPSARRIPPVQVNAEAGPSRFPSAPAPAPPLPKARPSAPTPLSKLKPKAKPLSRTPVPSSSSTPSLLQVLPTPAPKPPHARKPLPLQLPSAPQAALPPDSVRTGSAASRSTSKPTTTNANSKPPPPTNSISKQTTKLSNSKTPATTSTSTSTPTRRRSPSIISISSDGSDGIEVIDGFGDASKPPPVTRSASDAGAGEANSSANANANAKGKRKASSPPAEPQPPPTRIKVERMMKVTAERVAPASEEDKEPEVEVDLIRRPRGKGTLNNNATPTSAPRPPRVSLRTLLDSRKVEVEAMMRRLNDAAPTSALASSSKSTLGPTPSTTSLSTSRDGEGEGEVDLMRRPRGKGTLRNTTLMSAPASSSQLKSTLGSAPSTSSLSNSREGKGEVDLIRRPRGKGTLRNATPMSAPAPASSSMGLVRANTAPDVTTPPQIKRAVMSAYASTSTAAPARGLKRKASISSAATSTPNTSYVPSLYWDPDGDVDLMRRPKRARGTDADAEADSDAEPKVEEEEESESDEGNKGKVTASSPRTSRRLRGANVDLDDEGVVCACGTLLPPRDTRRDTRPWDMCHLCHAGERGREELARRNSEREEGLEHASNYPPPRSDSLGVTTLRGSSTTSTARHPPPPPPLYPSSRQTCRKSTGGKPGGSSRSASVATVSNASTSSTVMSIPPRRTRSRIFPAEAETMEINAQNFKSKVLVRPPPPQQLSDSLWKKGKMPETKSRRLQIETEWSTIAQSCDGAAGITFVNDKDDEEVPPSIMRVDFVYLEDNYHASSNLKLNTRPDAATPLVPDELVDYMTFCRCTTDCVFEDDNCCQDREELAGQGLHGFAYTNSLFNFTYALHHVVVECGPFCQCPVTCGNRVAQRPRQFPIEIFKVSSDCGWGVRTPVDIAKGTVLGLYTGELITRNRAEKLTGKRKEYCFDLDYNDHAEPKPKNLYTVDSYRYGNWTRFINHSCEPNLRVQPVVYDTIPQQNIAFLAFIASDDIPAQQEFTFDYDREEQNDYLTALYEGRTPEPPPPDATECRCGADRCRRWVRT</sequence>
<name>A0AAD7I0X1_9AGAR</name>
<feature type="region of interest" description="Disordered" evidence="8">
    <location>
        <begin position="502"/>
        <end position="738"/>
    </location>
</feature>
<dbReference type="Proteomes" id="UP001215598">
    <property type="component" value="Unassembled WGS sequence"/>
</dbReference>
<evidence type="ECO:0000259" key="10">
    <source>
        <dbReference type="PROSITE" id="PS50868"/>
    </source>
</evidence>
<accession>A0AAD7I0X1</accession>
<dbReference type="Gene3D" id="2.170.270.10">
    <property type="entry name" value="SET domain"/>
    <property type="match status" value="1"/>
</dbReference>
<dbReference type="GO" id="GO:0005634">
    <property type="term" value="C:nucleus"/>
    <property type="evidence" value="ECO:0007669"/>
    <property type="project" value="InterPro"/>
</dbReference>
<feature type="compositionally biased region" description="Polar residues" evidence="8">
    <location>
        <begin position="11"/>
        <end position="21"/>
    </location>
</feature>
<reference evidence="11" key="1">
    <citation type="submission" date="2023-03" db="EMBL/GenBank/DDBJ databases">
        <title>Massive genome expansion in bonnet fungi (Mycena s.s.) driven by repeated elements and novel gene families across ecological guilds.</title>
        <authorList>
            <consortium name="Lawrence Berkeley National Laboratory"/>
            <person name="Harder C.B."/>
            <person name="Miyauchi S."/>
            <person name="Viragh M."/>
            <person name="Kuo A."/>
            <person name="Thoen E."/>
            <person name="Andreopoulos B."/>
            <person name="Lu D."/>
            <person name="Skrede I."/>
            <person name="Drula E."/>
            <person name="Henrissat B."/>
            <person name="Morin E."/>
            <person name="Kohler A."/>
            <person name="Barry K."/>
            <person name="LaButti K."/>
            <person name="Morin E."/>
            <person name="Salamov A."/>
            <person name="Lipzen A."/>
            <person name="Mereny Z."/>
            <person name="Hegedus B."/>
            <person name="Baldrian P."/>
            <person name="Stursova M."/>
            <person name="Weitz H."/>
            <person name="Taylor A."/>
            <person name="Grigoriev I.V."/>
            <person name="Nagy L.G."/>
            <person name="Martin F."/>
            <person name="Kauserud H."/>
        </authorList>
    </citation>
    <scope>NUCLEOTIDE SEQUENCE</scope>
    <source>
        <strain evidence="11">CBHHK182m</strain>
    </source>
</reference>
<keyword evidence="12" id="KW-1185">Reference proteome</keyword>
<feature type="region of interest" description="Disordered" evidence="8">
    <location>
        <begin position="162"/>
        <end position="482"/>
    </location>
</feature>
<feature type="compositionally biased region" description="Polar residues" evidence="8">
    <location>
        <begin position="298"/>
        <end position="317"/>
    </location>
</feature>
<feature type="compositionally biased region" description="Basic and acidic residues" evidence="8">
    <location>
        <begin position="425"/>
        <end position="435"/>
    </location>
</feature>
<dbReference type="Pfam" id="PF05033">
    <property type="entry name" value="Pre-SET"/>
    <property type="match status" value="1"/>
</dbReference>
<comment type="caution">
    <text evidence="11">The sequence shown here is derived from an EMBL/GenBank/DDBJ whole genome shotgun (WGS) entry which is preliminary data.</text>
</comment>
<feature type="compositionally biased region" description="Low complexity" evidence="8">
    <location>
        <begin position="502"/>
        <end position="528"/>
    </location>
</feature>
<evidence type="ECO:0000256" key="6">
    <source>
        <dbReference type="ARBA" id="ARBA00022723"/>
    </source>
</evidence>
<dbReference type="Pfam" id="PF00856">
    <property type="entry name" value="SET"/>
    <property type="match status" value="1"/>
</dbReference>
<dbReference type="EMBL" id="JARKIB010000143">
    <property type="protein sequence ID" value="KAJ7732696.1"/>
    <property type="molecule type" value="Genomic_DNA"/>
</dbReference>
<dbReference type="PROSITE" id="PS50868">
    <property type="entry name" value="POST_SET"/>
    <property type="match status" value="1"/>
</dbReference>
<dbReference type="PANTHER" id="PTHR46223">
    <property type="entry name" value="HISTONE-LYSINE N-METHYLTRANSFERASE SUV39H"/>
    <property type="match status" value="1"/>
</dbReference>
<feature type="compositionally biased region" description="Polar residues" evidence="8">
    <location>
        <begin position="324"/>
        <end position="337"/>
    </location>
</feature>
<feature type="compositionally biased region" description="Polar residues" evidence="8">
    <location>
        <begin position="657"/>
        <end position="671"/>
    </location>
</feature>
<dbReference type="PROSITE" id="PS50280">
    <property type="entry name" value="SET"/>
    <property type="match status" value="1"/>
</dbReference>
<proteinExistence type="predicted"/>
<feature type="compositionally biased region" description="Basic and acidic residues" evidence="8">
    <location>
        <begin position="784"/>
        <end position="795"/>
    </location>
</feature>
<feature type="compositionally biased region" description="Basic and acidic residues" evidence="8">
    <location>
        <begin position="581"/>
        <end position="591"/>
    </location>
</feature>
<evidence type="ECO:0000256" key="7">
    <source>
        <dbReference type="ARBA" id="ARBA00022833"/>
    </source>
</evidence>
<feature type="compositionally biased region" description="Low complexity" evidence="8">
    <location>
        <begin position="850"/>
        <end position="870"/>
    </location>
</feature>
<keyword evidence="7" id="KW-0862">Zinc</keyword>
<evidence type="ECO:0008006" key="13">
    <source>
        <dbReference type="Google" id="ProtNLM"/>
    </source>
</evidence>
<dbReference type="AlphaFoldDB" id="A0AAD7I0X1"/>
<dbReference type="GO" id="GO:0005694">
    <property type="term" value="C:chromosome"/>
    <property type="evidence" value="ECO:0007669"/>
    <property type="project" value="UniProtKB-SubCell"/>
</dbReference>
<feature type="compositionally biased region" description="Low complexity" evidence="8">
    <location>
        <begin position="604"/>
        <end position="615"/>
    </location>
</feature>
<protein>
    <recommendedName>
        <fullName evidence="13">SET domain-containing protein</fullName>
    </recommendedName>
</protein>
<feature type="compositionally biased region" description="Basic residues" evidence="8">
    <location>
        <begin position="1"/>
        <end position="10"/>
    </location>
</feature>
<feature type="region of interest" description="Disordered" evidence="8">
    <location>
        <begin position="1"/>
        <end position="50"/>
    </location>
</feature>
<dbReference type="InterPro" id="IPR001214">
    <property type="entry name" value="SET_dom"/>
</dbReference>
<dbReference type="GO" id="GO:0008270">
    <property type="term" value="F:zinc ion binding"/>
    <property type="evidence" value="ECO:0007669"/>
    <property type="project" value="InterPro"/>
</dbReference>
<feature type="compositionally biased region" description="Polar residues" evidence="8">
    <location>
        <begin position="549"/>
        <end position="580"/>
    </location>
</feature>
<keyword evidence="3" id="KW-0489">Methyltransferase</keyword>
<dbReference type="SMART" id="SM00317">
    <property type="entry name" value="SET"/>
    <property type="match status" value="1"/>
</dbReference>
<keyword evidence="5" id="KW-0949">S-adenosyl-L-methionine</keyword>
<dbReference type="InterPro" id="IPR046341">
    <property type="entry name" value="SET_dom_sf"/>
</dbReference>
<evidence type="ECO:0000256" key="3">
    <source>
        <dbReference type="ARBA" id="ARBA00022603"/>
    </source>
</evidence>
<feature type="compositionally biased region" description="Acidic residues" evidence="8">
    <location>
        <begin position="442"/>
        <end position="452"/>
    </location>
</feature>
<feature type="compositionally biased region" description="Low complexity" evidence="8">
    <location>
        <begin position="635"/>
        <end position="649"/>
    </location>
</feature>
<evidence type="ECO:0000313" key="11">
    <source>
        <dbReference type="EMBL" id="KAJ7732696.1"/>
    </source>
</evidence>
<keyword evidence="4" id="KW-0808">Transferase</keyword>
<evidence type="ECO:0000256" key="5">
    <source>
        <dbReference type="ARBA" id="ARBA00022691"/>
    </source>
</evidence>
<dbReference type="PANTHER" id="PTHR46223:SF3">
    <property type="entry name" value="HISTONE-LYSINE N-METHYLTRANSFERASE SET-23"/>
    <property type="match status" value="1"/>
</dbReference>
<feature type="compositionally biased region" description="Pro residues" evidence="8">
    <location>
        <begin position="220"/>
        <end position="229"/>
    </location>
</feature>
<feature type="compositionally biased region" description="Low complexity" evidence="8">
    <location>
        <begin position="386"/>
        <end position="405"/>
    </location>
</feature>
<evidence type="ECO:0000313" key="12">
    <source>
        <dbReference type="Proteomes" id="UP001215598"/>
    </source>
</evidence>